<dbReference type="PROSITE" id="PS50068">
    <property type="entry name" value="LDLRA_2"/>
    <property type="match status" value="9"/>
</dbReference>
<evidence type="ECO:0000313" key="9">
    <source>
        <dbReference type="EMBL" id="CAK8679338.1"/>
    </source>
</evidence>
<dbReference type="PANTHER" id="PTHR24372">
    <property type="entry name" value="GLYCOPROTEIN HORMONE RECEPTOR"/>
    <property type="match status" value="1"/>
</dbReference>
<keyword evidence="3 7" id="KW-1133">Transmembrane helix</keyword>
<feature type="disulfide bond" evidence="6">
    <location>
        <begin position="329"/>
        <end position="344"/>
    </location>
</feature>
<accession>A0ABP0FMX2</accession>
<dbReference type="SUPFAM" id="SSF57424">
    <property type="entry name" value="LDL receptor-like module"/>
    <property type="match status" value="4"/>
</dbReference>
<feature type="transmembrane region" description="Helical" evidence="7">
    <location>
        <begin position="923"/>
        <end position="947"/>
    </location>
</feature>
<evidence type="ECO:0000256" key="4">
    <source>
        <dbReference type="ARBA" id="ARBA00023136"/>
    </source>
</evidence>
<feature type="transmembrane region" description="Helical" evidence="7">
    <location>
        <begin position="842"/>
        <end position="860"/>
    </location>
</feature>
<dbReference type="Gene3D" id="4.10.400.10">
    <property type="entry name" value="Low-density Lipoprotein Receptor"/>
    <property type="match status" value="3"/>
</dbReference>
<dbReference type="EMBL" id="CAWYQH010000057">
    <property type="protein sequence ID" value="CAK8679338.1"/>
    <property type="molecule type" value="Genomic_DNA"/>
</dbReference>
<dbReference type="SMART" id="SM00192">
    <property type="entry name" value="LDLa"/>
    <property type="match status" value="14"/>
</dbReference>
<feature type="disulfide bond" evidence="6">
    <location>
        <begin position="379"/>
        <end position="394"/>
    </location>
</feature>
<feature type="transmembrane region" description="Helical" evidence="7">
    <location>
        <begin position="959"/>
        <end position="982"/>
    </location>
</feature>
<feature type="disulfide bond" evidence="6">
    <location>
        <begin position="135"/>
        <end position="150"/>
    </location>
</feature>
<feature type="disulfide bond" evidence="6">
    <location>
        <begin position="184"/>
        <end position="199"/>
    </location>
</feature>
<comment type="caution">
    <text evidence="9">The sequence shown here is derived from an EMBL/GenBank/DDBJ whole genome shotgun (WGS) entry which is preliminary data.</text>
</comment>
<evidence type="ECO:0000256" key="6">
    <source>
        <dbReference type="PROSITE-ProRule" id="PRU00124"/>
    </source>
</evidence>
<feature type="transmembrane region" description="Helical" evidence="7">
    <location>
        <begin position="880"/>
        <end position="903"/>
    </location>
</feature>
<keyword evidence="10" id="KW-1185">Reference proteome</keyword>
<dbReference type="Pfam" id="PF00057">
    <property type="entry name" value="Ldl_recept_a"/>
    <property type="match status" value="1"/>
</dbReference>
<feature type="transmembrane region" description="Helical" evidence="7">
    <location>
        <begin position="1074"/>
        <end position="1099"/>
    </location>
</feature>
<dbReference type="SUPFAM" id="SSF81321">
    <property type="entry name" value="Family A G protein-coupled receptor-like"/>
    <property type="match status" value="2"/>
</dbReference>
<comment type="caution">
    <text evidence="6">Lacks conserved residue(s) required for the propagation of feature annotation.</text>
</comment>
<feature type="disulfide bond" evidence="6">
    <location>
        <begin position="317"/>
        <end position="335"/>
    </location>
</feature>
<evidence type="ECO:0000313" key="10">
    <source>
        <dbReference type="Proteomes" id="UP001642483"/>
    </source>
</evidence>
<feature type="transmembrane region" description="Helical" evidence="7">
    <location>
        <begin position="1154"/>
        <end position="1175"/>
    </location>
</feature>
<proteinExistence type="predicted"/>
<organism evidence="9 10">
    <name type="scientific">Clavelina lepadiformis</name>
    <name type="common">Light-bulb sea squirt</name>
    <name type="synonym">Ascidia lepadiformis</name>
    <dbReference type="NCBI Taxonomy" id="159417"/>
    <lineage>
        <taxon>Eukaryota</taxon>
        <taxon>Metazoa</taxon>
        <taxon>Chordata</taxon>
        <taxon>Tunicata</taxon>
        <taxon>Ascidiacea</taxon>
        <taxon>Aplousobranchia</taxon>
        <taxon>Clavelinidae</taxon>
        <taxon>Clavelina</taxon>
    </lineage>
</organism>
<evidence type="ECO:0000259" key="8">
    <source>
        <dbReference type="PROSITE" id="PS50262"/>
    </source>
</evidence>
<dbReference type="InterPro" id="IPR036055">
    <property type="entry name" value="LDL_receptor-like_sf"/>
</dbReference>
<keyword evidence="2 7" id="KW-0812">Transmembrane</keyword>
<dbReference type="PROSITE" id="PS50262">
    <property type="entry name" value="G_PROTEIN_RECEP_F1_2"/>
    <property type="match status" value="1"/>
</dbReference>
<evidence type="ECO:0000256" key="2">
    <source>
        <dbReference type="ARBA" id="ARBA00022692"/>
    </source>
</evidence>
<sequence length="1196" mass="133311">MMSPTQECIPWSSVCDASRDCSNGADEIDCVCPAGMFQCSTCEQGGQEDCRSVFQCIDEGLVCDRSFHCITGKDEYGGQCVEDRGYDCEDGSFASQNARCNGVFSCSNDRDEVDCPTCANNACEESSCNETKLRCDGFAHCLDGRDEWNCGCPEWRKFRCGCNQMGNYTCSGTGWKCYSDIEKCDGDAHCEDGSDEENCEICPEANPNICACKRLGNESCGGLQCYPDAWKCDGFMGCDDGSDEWNCECPSHRPLPCACNQNGTSTCALGQGQCYSEEIELCNGNQYCSDGSDEWNCDPCPPQRPLKCGCNQQDNTCQRVPCIAESYRCDGTSHCEDDSDELDCDVCTLERPHRCACNQVGNNTCLGSDWQCYREGERCDTRVDCRDDSDELNCTCPMDTFKCPCFRDRFPLCPMSEGCLPMHYVNDGKCDCDDCSDEEQIITAYTRKCGSCDVTVFWMNDTSVCISPWCDVTTCYRVPSLECLTHDCEQYQHICTSSCSNDTTAGDCKVLQCADRSLIFAAQDFCNIRTDCADGSDEIIQDFGFKCSPTFSLNQCLLPQWNLYDNVAQCYDNSDLCFDEDGSFHCFRCVDNDLIIASRQVCDGRIDCYDASDECLCENANASTMCQQTFFYTNPIQCSGDVNSATENSGSIQSISELSTLCTGTNCQSSIQDIYVNCFTKETQIQATLCDGRPECKDFSDECSSCPAPPDFCFDDCASFYQLGDRYCDGEIDEAWIYLNRSDCPKGFDERNCPKRFKCPTGSKVSVDVLQVCDGRADCDDRSDESNCPSRYKCEARGGFVSIPTTMVLDGQRDCLDGSDEFIPGIFSSRFNLIGNRDLERWFWIAAVIIILGNAHAFVLNVKKLKEQKTKPRVKPHDILILNLTLSDCLMGVYLFIILGKGVEYAGRYSEFDYEWRTSTLCSIAGMICMISSEASCFVILTLTIYRMFFVLLPSKSRLLSNTTWIVAVTFAWIASFLLALLPNTLPYFSRGYVFISQFSSSDTVSNDFLMTFACRLSHITNKTMDEGISDPEGRANAFLGDNFPQFAPLGEIGFYGTTSVCLPTFFANPTDRFWIYSLVIISCNLVSFLSVCAGYIMIWKKTSSSEQAKKQSGTVQRRITGLIITDMVCWIPICIMAYLSIAGVHLPPGIEIFTAGVLLPINSALNPLIYSTFVERYMISLGEKLRSVVRTRRRR</sequence>
<dbReference type="InterPro" id="IPR002172">
    <property type="entry name" value="LDrepeatLR_classA_rpt"/>
</dbReference>
<feature type="disulfide bond" evidence="6">
    <location>
        <begin position="232"/>
        <end position="247"/>
    </location>
</feature>
<dbReference type="CDD" id="cd00112">
    <property type="entry name" value="LDLa"/>
    <property type="match status" value="2"/>
</dbReference>
<evidence type="ECO:0000256" key="5">
    <source>
        <dbReference type="ARBA" id="ARBA00023157"/>
    </source>
</evidence>
<dbReference type="Gene3D" id="1.20.1070.10">
    <property type="entry name" value="Rhodopsin 7-helix transmembrane proteins"/>
    <property type="match status" value="2"/>
</dbReference>
<feature type="transmembrane region" description="Helical" evidence="7">
    <location>
        <begin position="1120"/>
        <end position="1142"/>
    </location>
</feature>
<keyword evidence="5 6" id="KW-1015">Disulfide bond</keyword>
<feature type="disulfide bond" evidence="6">
    <location>
        <begin position="282"/>
        <end position="297"/>
    </location>
</feature>
<protein>
    <recommendedName>
        <fullName evidence="8">G-protein coupled receptors family 1 profile domain-containing protein</fullName>
    </recommendedName>
</protein>
<dbReference type="PANTHER" id="PTHR24372:SF77">
    <property type="entry name" value="G-PROTEIN COUPLED RECEPTORS FAMILY 1 PROFILE DOMAIN-CONTAINING PROTEIN"/>
    <property type="match status" value="1"/>
</dbReference>
<reference evidence="9 10" key="1">
    <citation type="submission" date="2024-02" db="EMBL/GenBank/DDBJ databases">
        <authorList>
            <person name="Daric V."/>
            <person name="Darras S."/>
        </authorList>
    </citation>
    <scope>NUCLEOTIDE SEQUENCE [LARGE SCALE GENOMIC DNA]</scope>
</reference>
<feature type="domain" description="G-protein coupled receptors family 1 profile" evidence="8">
    <location>
        <begin position="853"/>
        <end position="1171"/>
    </location>
</feature>
<feature type="disulfide bond" evidence="6">
    <location>
        <begin position="773"/>
        <end position="788"/>
    </location>
</feature>
<feature type="disulfide bond" evidence="6">
    <location>
        <begin position="310"/>
        <end position="322"/>
    </location>
</feature>
<keyword evidence="4 7" id="KW-0472">Membrane</keyword>
<evidence type="ECO:0000256" key="7">
    <source>
        <dbReference type="SAM" id="Phobius"/>
    </source>
</evidence>
<feature type="disulfide bond" evidence="6">
    <location>
        <begin position="602"/>
        <end position="617"/>
    </location>
</feature>
<evidence type="ECO:0000256" key="3">
    <source>
        <dbReference type="ARBA" id="ARBA00022989"/>
    </source>
</evidence>
<dbReference type="Gene3D" id="4.10.1220.10">
    <property type="entry name" value="EGF-type module"/>
    <property type="match status" value="1"/>
</dbReference>
<comment type="subcellular location">
    <subcellularLocation>
        <location evidence="1">Membrane</location>
    </subcellularLocation>
</comment>
<dbReference type="Proteomes" id="UP001642483">
    <property type="component" value="Unassembled WGS sequence"/>
</dbReference>
<dbReference type="PRINTS" id="PR00261">
    <property type="entry name" value="LDLRECEPTOR"/>
</dbReference>
<dbReference type="InterPro" id="IPR017452">
    <property type="entry name" value="GPCR_Rhodpsn_7TM"/>
</dbReference>
<evidence type="ECO:0000256" key="1">
    <source>
        <dbReference type="ARBA" id="ARBA00004370"/>
    </source>
</evidence>
<feature type="disulfide bond" evidence="6">
    <location>
        <begin position="220"/>
        <end position="238"/>
    </location>
</feature>
<name>A0ABP0FMX2_CLALP</name>
<feature type="disulfide bond" evidence="6">
    <location>
        <begin position="123"/>
        <end position="141"/>
    </location>
</feature>
<gene>
    <name evidence="9" type="ORF">CVLEPA_LOCUS9586</name>
</gene>